<organism evidence="10 11">
    <name type="scientific">Pseudobacteroides cellulosolvens ATCC 35603 = DSM 2933</name>
    <dbReference type="NCBI Taxonomy" id="398512"/>
    <lineage>
        <taxon>Bacteria</taxon>
        <taxon>Bacillati</taxon>
        <taxon>Bacillota</taxon>
        <taxon>Clostridia</taxon>
        <taxon>Eubacteriales</taxon>
        <taxon>Oscillospiraceae</taxon>
        <taxon>Pseudobacteroides</taxon>
    </lineage>
</organism>
<dbReference type="GO" id="GO:0009103">
    <property type="term" value="P:lipopolysaccharide biosynthetic process"/>
    <property type="evidence" value="ECO:0007669"/>
    <property type="project" value="UniProtKB-ARBA"/>
</dbReference>
<feature type="transmembrane region" description="Helical" evidence="8">
    <location>
        <begin position="137"/>
        <end position="155"/>
    </location>
</feature>
<reference evidence="11" key="1">
    <citation type="submission" date="2015-07" db="EMBL/GenBank/DDBJ databases">
        <title>Near-Complete Genome Sequence of the Cellulolytic Bacterium Bacteroides (Pseudobacteroides) cellulosolvens ATCC 35603.</title>
        <authorList>
            <person name="Dassa B."/>
            <person name="Utturkar S.M."/>
            <person name="Klingeman D.M."/>
            <person name="Hurt R.A."/>
            <person name="Keller M."/>
            <person name="Xu J."/>
            <person name="Reddy Y.H.K."/>
            <person name="Borovok I."/>
            <person name="Grinberg I.R."/>
            <person name="Lamed R."/>
            <person name="Zhivin O."/>
            <person name="Bayer E.A."/>
            <person name="Brown S.D."/>
        </authorList>
    </citation>
    <scope>NUCLEOTIDE SEQUENCE [LARGE SCALE GENOMIC DNA]</scope>
    <source>
        <strain evidence="11">DSM 2933</strain>
    </source>
</reference>
<dbReference type="STRING" id="398512.Bccel_1746"/>
<dbReference type="GO" id="GO:0005886">
    <property type="term" value="C:plasma membrane"/>
    <property type="evidence" value="ECO:0007669"/>
    <property type="project" value="UniProtKB-SubCell"/>
</dbReference>
<evidence type="ECO:0000256" key="4">
    <source>
        <dbReference type="ARBA" id="ARBA00022679"/>
    </source>
</evidence>
<dbReference type="InterPro" id="IPR050297">
    <property type="entry name" value="LipidA_mod_glycosyltrf_83"/>
</dbReference>
<feature type="transmembrane region" description="Helical" evidence="8">
    <location>
        <begin position="176"/>
        <end position="197"/>
    </location>
</feature>
<keyword evidence="3" id="KW-0328">Glycosyltransferase</keyword>
<dbReference type="InterPro" id="IPR038731">
    <property type="entry name" value="RgtA/B/C-like"/>
</dbReference>
<feature type="transmembrane region" description="Helical" evidence="8">
    <location>
        <begin position="257"/>
        <end position="280"/>
    </location>
</feature>
<keyword evidence="4" id="KW-0808">Transferase</keyword>
<gene>
    <name evidence="10" type="ORF">Bccel_1746</name>
</gene>
<dbReference type="Proteomes" id="UP000036923">
    <property type="component" value="Unassembled WGS sequence"/>
</dbReference>
<dbReference type="PANTHER" id="PTHR33908">
    <property type="entry name" value="MANNOSYLTRANSFERASE YKCB-RELATED"/>
    <property type="match status" value="1"/>
</dbReference>
<dbReference type="EMBL" id="LGTC01000001">
    <property type="protein sequence ID" value="KNY26481.1"/>
    <property type="molecule type" value="Genomic_DNA"/>
</dbReference>
<keyword evidence="11" id="KW-1185">Reference proteome</keyword>
<feature type="transmembrane region" description="Helical" evidence="8">
    <location>
        <begin position="347"/>
        <end position="366"/>
    </location>
</feature>
<protein>
    <recommendedName>
        <fullName evidence="9">Glycosyltransferase RgtA/B/C/D-like domain-containing protein</fullName>
    </recommendedName>
</protein>
<dbReference type="RefSeq" id="WP_036944945.1">
    <property type="nucleotide sequence ID" value="NZ_JQKC01000039.1"/>
</dbReference>
<accession>A0A0L6JKY2</accession>
<keyword evidence="2" id="KW-1003">Cell membrane</keyword>
<feature type="domain" description="Glycosyltransferase RgtA/B/C/D-like" evidence="9">
    <location>
        <begin position="63"/>
        <end position="222"/>
    </location>
</feature>
<comment type="subcellular location">
    <subcellularLocation>
        <location evidence="1">Cell membrane</location>
        <topology evidence="1">Multi-pass membrane protein</topology>
    </subcellularLocation>
</comment>
<keyword evidence="7 8" id="KW-0472">Membrane</keyword>
<evidence type="ECO:0000256" key="3">
    <source>
        <dbReference type="ARBA" id="ARBA00022676"/>
    </source>
</evidence>
<evidence type="ECO:0000256" key="1">
    <source>
        <dbReference type="ARBA" id="ARBA00004651"/>
    </source>
</evidence>
<feature type="transmembrane region" description="Helical" evidence="8">
    <location>
        <begin position="322"/>
        <end position="341"/>
    </location>
</feature>
<evidence type="ECO:0000313" key="10">
    <source>
        <dbReference type="EMBL" id="KNY26481.1"/>
    </source>
</evidence>
<evidence type="ECO:0000313" key="11">
    <source>
        <dbReference type="Proteomes" id="UP000036923"/>
    </source>
</evidence>
<evidence type="ECO:0000256" key="6">
    <source>
        <dbReference type="ARBA" id="ARBA00022989"/>
    </source>
</evidence>
<dbReference type="GO" id="GO:0010041">
    <property type="term" value="P:response to iron(III) ion"/>
    <property type="evidence" value="ECO:0007669"/>
    <property type="project" value="TreeGrafter"/>
</dbReference>
<feature type="transmembrane region" description="Helical" evidence="8">
    <location>
        <begin position="84"/>
        <end position="102"/>
    </location>
</feature>
<feature type="transmembrane region" description="Helical" evidence="8">
    <location>
        <begin position="292"/>
        <end position="315"/>
    </location>
</feature>
<comment type="caution">
    <text evidence="10">The sequence shown here is derived from an EMBL/GenBank/DDBJ whole genome shotgun (WGS) entry which is preliminary data.</text>
</comment>
<dbReference type="OrthoDB" id="139918at2"/>
<dbReference type="eggNOG" id="COG5305">
    <property type="taxonomic scope" value="Bacteria"/>
</dbReference>
<name>A0A0L6JKY2_9FIRM</name>
<feature type="transmembrane region" description="Helical" evidence="8">
    <location>
        <begin position="203"/>
        <end position="223"/>
    </location>
</feature>
<sequence>MVEEDKKTVGKKAIIIWIGFFLAGLIFLTFGITHESLWYDESYSAAIINHSIPEIWSIAGSDSHPPLYFIFLKIFTTIFGNGEFGLRLFSVLGVVALSGLGIGPVRRIFGVKTGLIYSFLAITMPINLSMAQETRMYTWAAFFVATSGLFGYLAVSKRQKIDWVKFGLCTVLAAYTHYYALLAVAIINFIMLLSILIKKRDAIEPFMITAIISAISYLPWIYYLTQQVSKVSKDFWIQPVTLDTIRRTLIFPYGNKFFPLMTFAHILAFLFQAIIIWGIIRSVVKKYKEGKMAVLGITVFILTLAFGVAASLIIRPVLVERYIVPVVGIMIVAAAYGISLFNKKPVIIGVCLLITALSVPQIMDIYTKRFNGPMFEVKTYMQENMKKDDIFIHTDEHTFGTFCYYFPNRKHYLYLEPGTNGYSGFGAFKQNGTSGHDFNEFIKGSSNVWLVTSIYTQGESIFYRLLGSGQLNSTGMTKEFIIDPSWYGVRVEKVTANSN</sequence>
<dbReference type="PANTHER" id="PTHR33908:SF3">
    <property type="entry name" value="UNDECAPRENYL PHOSPHATE-ALPHA-4-AMINO-4-DEOXY-L-ARABINOSE ARABINOSYL TRANSFERASE"/>
    <property type="match status" value="1"/>
</dbReference>
<proteinExistence type="predicted"/>
<evidence type="ECO:0000256" key="8">
    <source>
        <dbReference type="SAM" id="Phobius"/>
    </source>
</evidence>
<evidence type="ECO:0000256" key="5">
    <source>
        <dbReference type="ARBA" id="ARBA00022692"/>
    </source>
</evidence>
<feature type="transmembrane region" description="Helical" evidence="8">
    <location>
        <begin position="12"/>
        <end position="32"/>
    </location>
</feature>
<feature type="transmembrane region" description="Helical" evidence="8">
    <location>
        <begin position="114"/>
        <end position="131"/>
    </location>
</feature>
<evidence type="ECO:0000259" key="9">
    <source>
        <dbReference type="Pfam" id="PF13231"/>
    </source>
</evidence>
<dbReference type="GO" id="GO:0016763">
    <property type="term" value="F:pentosyltransferase activity"/>
    <property type="evidence" value="ECO:0007669"/>
    <property type="project" value="TreeGrafter"/>
</dbReference>
<dbReference type="Pfam" id="PF13231">
    <property type="entry name" value="PMT_2"/>
    <property type="match status" value="1"/>
</dbReference>
<keyword evidence="5 8" id="KW-0812">Transmembrane</keyword>
<dbReference type="AlphaFoldDB" id="A0A0L6JKY2"/>
<keyword evidence="6 8" id="KW-1133">Transmembrane helix</keyword>
<evidence type="ECO:0000256" key="2">
    <source>
        <dbReference type="ARBA" id="ARBA00022475"/>
    </source>
</evidence>
<evidence type="ECO:0000256" key="7">
    <source>
        <dbReference type="ARBA" id="ARBA00023136"/>
    </source>
</evidence>